<dbReference type="InterPro" id="IPR001387">
    <property type="entry name" value="Cro/C1-type_HTH"/>
</dbReference>
<sequence length="278" mass="31088">MATVQEARHAFGQQLRDLRKDAGLSGSQLATLAGWHPSKVSKIEYGKQTPTEDDVRIWCSHTAAEHHVPDLVASLRNIDAAYLEWRRILNTGVRRRQRHASTVESETRLIRGYDPALIPGLLHTPEYAEAILRQVIEFNQVPNDVEGAVAARMERQQQFLYRGDHKVHYLIAEQSLYTTVGDDDVMLGQLDRLLTAMTLPRVLLGIVPRMAPYQVSAMNFVIYDQRQVLVEGIGAALNITQPREIAVYEKAFEALAAQAVIGQAARSLITEAVSQRTA</sequence>
<organism evidence="2 3">
    <name type="scientific">Nocardia amikacinitolerans</name>
    <dbReference type="NCBI Taxonomy" id="756689"/>
    <lineage>
        <taxon>Bacteria</taxon>
        <taxon>Bacillati</taxon>
        <taxon>Actinomycetota</taxon>
        <taxon>Actinomycetes</taxon>
        <taxon>Mycobacteriales</taxon>
        <taxon>Nocardiaceae</taxon>
        <taxon>Nocardia</taxon>
    </lineage>
</organism>
<dbReference type="Gene3D" id="1.10.260.40">
    <property type="entry name" value="lambda repressor-like DNA-binding domains"/>
    <property type="match status" value="1"/>
</dbReference>
<name>A0A285LFW9_9NOCA</name>
<accession>A0A285LFW9</accession>
<dbReference type="EMBL" id="OBEG01000003">
    <property type="protein sequence ID" value="SNY83814.1"/>
    <property type="molecule type" value="Genomic_DNA"/>
</dbReference>
<dbReference type="SMART" id="SM00530">
    <property type="entry name" value="HTH_XRE"/>
    <property type="match status" value="1"/>
</dbReference>
<protein>
    <submittedName>
        <fullName evidence="2">Helix-turn-helix domain-containing protein</fullName>
    </submittedName>
</protein>
<dbReference type="OrthoDB" id="4534176at2"/>
<evidence type="ECO:0000313" key="2">
    <source>
        <dbReference type="EMBL" id="SNY83814.1"/>
    </source>
</evidence>
<reference evidence="2 3" key="1">
    <citation type="submission" date="2017-09" db="EMBL/GenBank/DDBJ databases">
        <authorList>
            <person name="Ehlers B."/>
            <person name="Leendertz F.H."/>
        </authorList>
    </citation>
    <scope>NUCLEOTIDE SEQUENCE [LARGE SCALE GENOMIC DNA]</scope>
    <source>
        <strain evidence="2 3">DSM 45537</strain>
    </source>
</reference>
<evidence type="ECO:0000259" key="1">
    <source>
        <dbReference type="PROSITE" id="PS50943"/>
    </source>
</evidence>
<dbReference type="Proteomes" id="UP000219565">
    <property type="component" value="Unassembled WGS sequence"/>
</dbReference>
<gene>
    <name evidence="2" type="ORF">SAMN04244553_3567</name>
</gene>
<dbReference type="InterPro" id="IPR010982">
    <property type="entry name" value="Lambda_DNA-bd_dom_sf"/>
</dbReference>
<evidence type="ECO:0000313" key="3">
    <source>
        <dbReference type="Proteomes" id="UP000219565"/>
    </source>
</evidence>
<dbReference type="GO" id="GO:0003677">
    <property type="term" value="F:DNA binding"/>
    <property type="evidence" value="ECO:0007669"/>
    <property type="project" value="InterPro"/>
</dbReference>
<dbReference type="Pfam" id="PF19054">
    <property type="entry name" value="DUF5753"/>
    <property type="match status" value="1"/>
</dbReference>
<proteinExistence type="predicted"/>
<dbReference type="InterPro" id="IPR043917">
    <property type="entry name" value="DUF5753"/>
</dbReference>
<dbReference type="SUPFAM" id="SSF47413">
    <property type="entry name" value="lambda repressor-like DNA-binding domains"/>
    <property type="match status" value="1"/>
</dbReference>
<dbReference type="RefSeq" id="WP_097245809.1">
    <property type="nucleotide sequence ID" value="NZ_OBEG01000003.1"/>
</dbReference>
<dbReference type="PROSITE" id="PS50943">
    <property type="entry name" value="HTH_CROC1"/>
    <property type="match status" value="1"/>
</dbReference>
<dbReference type="AlphaFoldDB" id="A0A285LFW9"/>
<dbReference type="CDD" id="cd00093">
    <property type="entry name" value="HTH_XRE"/>
    <property type="match status" value="1"/>
</dbReference>
<feature type="domain" description="HTH cro/C1-type" evidence="1">
    <location>
        <begin position="15"/>
        <end position="51"/>
    </location>
</feature>
<dbReference type="Pfam" id="PF13560">
    <property type="entry name" value="HTH_31"/>
    <property type="match status" value="1"/>
</dbReference>
<keyword evidence="3" id="KW-1185">Reference proteome</keyword>